<name>A0A2I0VSW5_9ASPA</name>
<dbReference type="Proteomes" id="UP000233837">
    <property type="component" value="Unassembled WGS sequence"/>
</dbReference>
<organism evidence="1 2">
    <name type="scientific">Dendrobium catenatum</name>
    <dbReference type="NCBI Taxonomy" id="906689"/>
    <lineage>
        <taxon>Eukaryota</taxon>
        <taxon>Viridiplantae</taxon>
        <taxon>Streptophyta</taxon>
        <taxon>Embryophyta</taxon>
        <taxon>Tracheophyta</taxon>
        <taxon>Spermatophyta</taxon>
        <taxon>Magnoliopsida</taxon>
        <taxon>Liliopsida</taxon>
        <taxon>Asparagales</taxon>
        <taxon>Orchidaceae</taxon>
        <taxon>Epidendroideae</taxon>
        <taxon>Malaxideae</taxon>
        <taxon>Dendrobiinae</taxon>
        <taxon>Dendrobium</taxon>
    </lineage>
</organism>
<reference evidence="1 2" key="2">
    <citation type="journal article" date="2017" name="Nature">
        <title>The Apostasia genome and the evolution of orchids.</title>
        <authorList>
            <person name="Zhang G.Q."/>
            <person name="Liu K.W."/>
            <person name="Li Z."/>
            <person name="Lohaus R."/>
            <person name="Hsiao Y.Y."/>
            <person name="Niu S.C."/>
            <person name="Wang J.Y."/>
            <person name="Lin Y.C."/>
            <person name="Xu Q."/>
            <person name="Chen L.J."/>
            <person name="Yoshida K."/>
            <person name="Fujiwara S."/>
            <person name="Wang Z.W."/>
            <person name="Zhang Y.Q."/>
            <person name="Mitsuda N."/>
            <person name="Wang M."/>
            <person name="Liu G.H."/>
            <person name="Pecoraro L."/>
            <person name="Huang H.X."/>
            <person name="Xiao X.J."/>
            <person name="Lin M."/>
            <person name="Wu X.Y."/>
            <person name="Wu W.L."/>
            <person name="Chen Y.Y."/>
            <person name="Chang S.B."/>
            <person name="Sakamoto S."/>
            <person name="Ohme-Takagi M."/>
            <person name="Yagi M."/>
            <person name="Zeng S.J."/>
            <person name="Shen C.Y."/>
            <person name="Yeh C.M."/>
            <person name="Luo Y.B."/>
            <person name="Tsai W.C."/>
            <person name="Van de Peer Y."/>
            <person name="Liu Z.J."/>
        </authorList>
    </citation>
    <scope>NUCLEOTIDE SEQUENCE [LARGE SCALE GENOMIC DNA]</scope>
    <source>
        <tissue evidence="1">The whole plant</tissue>
    </source>
</reference>
<gene>
    <name evidence="1" type="ORF">MA16_Dca006834</name>
</gene>
<dbReference type="EMBL" id="KZ503267">
    <property type="protein sequence ID" value="PKU66506.1"/>
    <property type="molecule type" value="Genomic_DNA"/>
</dbReference>
<reference evidence="1 2" key="1">
    <citation type="journal article" date="2016" name="Sci. Rep.">
        <title>The Dendrobium catenatum Lindl. genome sequence provides insights into polysaccharide synthase, floral development and adaptive evolution.</title>
        <authorList>
            <person name="Zhang G.Q."/>
            <person name="Xu Q."/>
            <person name="Bian C."/>
            <person name="Tsai W.C."/>
            <person name="Yeh C.M."/>
            <person name="Liu K.W."/>
            <person name="Yoshida K."/>
            <person name="Zhang L.S."/>
            <person name="Chang S.B."/>
            <person name="Chen F."/>
            <person name="Shi Y."/>
            <person name="Su Y.Y."/>
            <person name="Zhang Y.Q."/>
            <person name="Chen L.J."/>
            <person name="Yin Y."/>
            <person name="Lin M."/>
            <person name="Huang H."/>
            <person name="Deng H."/>
            <person name="Wang Z.W."/>
            <person name="Zhu S.L."/>
            <person name="Zhao X."/>
            <person name="Deng C."/>
            <person name="Niu S.C."/>
            <person name="Huang J."/>
            <person name="Wang M."/>
            <person name="Liu G.H."/>
            <person name="Yang H.J."/>
            <person name="Xiao X.J."/>
            <person name="Hsiao Y.Y."/>
            <person name="Wu W.L."/>
            <person name="Chen Y.Y."/>
            <person name="Mitsuda N."/>
            <person name="Ohme-Takagi M."/>
            <person name="Luo Y.B."/>
            <person name="Van de Peer Y."/>
            <person name="Liu Z.J."/>
        </authorList>
    </citation>
    <scope>NUCLEOTIDE SEQUENCE [LARGE SCALE GENOMIC DNA]</scope>
    <source>
        <tissue evidence="1">The whole plant</tissue>
    </source>
</reference>
<accession>A0A2I0VSW5</accession>
<evidence type="ECO:0000313" key="2">
    <source>
        <dbReference type="Proteomes" id="UP000233837"/>
    </source>
</evidence>
<sequence>MAAEVRRTTLTGGLGDIRRPSIGSASILIRSLPAFGDDAVGISLNISAQDARLKMKNNKALVINEGGLVSTKKILPEIRKGKEIVDSSFKNEKSTPRAMDVI</sequence>
<proteinExistence type="predicted"/>
<protein>
    <submittedName>
        <fullName evidence="1">Uncharacterized protein</fullName>
    </submittedName>
</protein>
<keyword evidence="2" id="KW-1185">Reference proteome</keyword>
<evidence type="ECO:0000313" key="1">
    <source>
        <dbReference type="EMBL" id="PKU66506.1"/>
    </source>
</evidence>
<dbReference type="AlphaFoldDB" id="A0A2I0VSW5"/>